<proteinExistence type="predicted"/>
<feature type="transmembrane region" description="Helical" evidence="1">
    <location>
        <begin position="32"/>
        <end position="51"/>
    </location>
</feature>
<protein>
    <submittedName>
        <fullName evidence="2">Uncharacterized protein</fullName>
    </submittedName>
</protein>
<keyword evidence="1" id="KW-1133">Transmembrane helix</keyword>
<gene>
    <name evidence="2" type="ORF">ACFQKB_28295</name>
</gene>
<keyword evidence="3" id="KW-1185">Reference proteome</keyword>
<feature type="transmembrane region" description="Helical" evidence="1">
    <location>
        <begin position="85"/>
        <end position="108"/>
    </location>
</feature>
<dbReference type="Proteomes" id="UP001596380">
    <property type="component" value="Unassembled WGS sequence"/>
</dbReference>
<organism evidence="2 3">
    <name type="scientific">Actinomadura yumaensis</name>
    <dbReference type="NCBI Taxonomy" id="111807"/>
    <lineage>
        <taxon>Bacteria</taxon>
        <taxon>Bacillati</taxon>
        <taxon>Actinomycetota</taxon>
        <taxon>Actinomycetes</taxon>
        <taxon>Streptosporangiales</taxon>
        <taxon>Thermomonosporaceae</taxon>
        <taxon>Actinomadura</taxon>
    </lineage>
</organism>
<evidence type="ECO:0000313" key="2">
    <source>
        <dbReference type="EMBL" id="MFC6883688.1"/>
    </source>
</evidence>
<dbReference type="RefSeq" id="WP_160826712.1">
    <property type="nucleotide sequence ID" value="NZ_JBHSXE010000001.1"/>
</dbReference>
<keyword evidence="1" id="KW-0812">Transmembrane</keyword>
<dbReference type="EMBL" id="JBHSXS010000021">
    <property type="protein sequence ID" value="MFC6883688.1"/>
    <property type="molecule type" value="Genomic_DNA"/>
</dbReference>
<feature type="transmembrane region" description="Helical" evidence="1">
    <location>
        <begin position="57"/>
        <end position="78"/>
    </location>
</feature>
<comment type="caution">
    <text evidence="2">The sequence shown here is derived from an EMBL/GenBank/DDBJ whole genome shotgun (WGS) entry which is preliminary data.</text>
</comment>
<feature type="transmembrane region" description="Helical" evidence="1">
    <location>
        <begin position="6"/>
        <end position="25"/>
    </location>
</feature>
<evidence type="ECO:0000256" key="1">
    <source>
        <dbReference type="SAM" id="Phobius"/>
    </source>
</evidence>
<evidence type="ECO:0000313" key="3">
    <source>
        <dbReference type="Proteomes" id="UP001596380"/>
    </source>
</evidence>
<name>A0ABW2CSW6_9ACTN</name>
<feature type="transmembrane region" description="Helical" evidence="1">
    <location>
        <begin position="114"/>
        <end position="131"/>
    </location>
</feature>
<accession>A0ABW2CSW6</accession>
<sequence length="150" mass="16226">MQVTWSWPVFLDALLILVMLVIPMGAEDWQDALKASVGLAFAAGGVGILFSGADGEILVTALLFLSAAVLLELQVAVGPEYRARLYLVWATAMVIVAASPWGRLIAWLDDARLWLGPLVLMVVGRLSVAASRRHLRDASPRSEPDDRSDS</sequence>
<keyword evidence="1" id="KW-0472">Membrane</keyword>
<reference evidence="3" key="1">
    <citation type="journal article" date="2019" name="Int. J. Syst. Evol. Microbiol.">
        <title>The Global Catalogue of Microorganisms (GCM) 10K type strain sequencing project: providing services to taxonomists for standard genome sequencing and annotation.</title>
        <authorList>
            <consortium name="The Broad Institute Genomics Platform"/>
            <consortium name="The Broad Institute Genome Sequencing Center for Infectious Disease"/>
            <person name="Wu L."/>
            <person name="Ma J."/>
        </authorList>
    </citation>
    <scope>NUCLEOTIDE SEQUENCE [LARGE SCALE GENOMIC DNA]</scope>
    <source>
        <strain evidence="3">JCM 3369</strain>
    </source>
</reference>